<accession>A0A8J9T115</accession>
<sequence>MNCQKLKGVTELRKGCSSESSLKAASRHFDLFLEEVILSGTIGGKEKQQLFPIRSVNNSTDSNNIDNSKRLDGDAQTQYSFKTIAVEKINDKLLNLFAGYLTRAEKLRGNKNETQDNFSDGNGISYNTAERYLSSIKNEILRRCLDLGLKRSFDDAQQTRIRQSMTRRFVERAVRNKTPLARSHVTAARNDFLVIALLCIWDGSFPMADMLFYLLTLRYLAGRGQEVAMISRSRVSLGEPSEWADSGDKTFVVRLWRSKVSHEQDLSIVPHQSEMLLDWVFAFAYSAVMNTNPNDSLFPTFAEKVELRNLSAGNINDEEIGNETTQDSTLKAKVDSSKKVTKYFQALLERLIKTSEELVGPNEMARAAGLYQDDEDFSEEFDGSSCVGTTSVNNEPGIFNLTGEEETVGLDPPANAAYYYSGLLHKHGISAGLSTHSAKRSAVEMANESALLLTTWVCFRAGWLMKAVHTIFDYLSFNPKNDRQVSRVFSEWNTPSFRGEILGGRPPRLHPIRLQGFKEAEKVRCFVAALFVNYEDKGIDSNIFCTIDDRKNRLRELRNLYDLLTATILRYLPKFVKVLQEHPNPSHPFRQGQRTCIEKHPFLLRILKASQTAGILWDELKAWSTLVQKDFLERNFESASWSEMLEVVGEEQFSADPRTLGGYMETTNRTMNTIQLGQSRMLETTSIHDARLKELTTTVSIQGQAIEECRQALAEIKTLLKEALGKPDILIPAINQGQEQLPINPSAAERMLEIDQQVLPVYSLPEKLKDMDLTDLFQQWHFQQWHLQMYSGGTKQRGISSQIRFGMEYFSLFLPAQVPPLPTGTVNPMELLAEPWRRQIRFLANKAFEAMADFFETKGLKVPKSLTPFKKAMFLIDASEWPKGPQDPSPFPILSKKGKKEELRNYDCLQKSQEKEKLKVQNRLQKRGSATKQTLPVVVDTT</sequence>
<dbReference type="Proteomes" id="UP000836788">
    <property type="component" value="Chromosome 3"/>
</dbReference>
<evidence type="ECO:0000313" key="2">
    <source>
        <dbReference type="EMBL" id="CAG9287477.1"/>
    </source>
</evidence>
<proteinExistence type="predicted"/>
<name>A0A8J9T115_PHATR</name>
<dbReference type="EMBL" id="OU594944">
    <property type="protein sequence ID" value="CAG9287477.1"/>
    <property type="molecule type" value="Genomic_DNA"/>
</dbReference>
<reference evidence="2" key="1">
    <citation type="submission" date="2022-02" db="EMBL/GenBank/DDBJ databases">
        <authorList>
            <person name="Giguere J D."/>
        </authorList>
    </citation>
    <scope>NUCLEOTIDE SEQUENCE</scope>
    <source>
        <strain evidence="2">CCAP 1055/1</strain>
    </source>
</reference>
<feature type="compositionally biased region" description="Polar residues" evidence="1">
    <location>
        <begin position="928"/>
        <end position="942"/>
    </location>
</feature>
<evidence type="ECO:0000256" key="1">
    <source>
        <dbReference type="SAM" id="MobiDB-lite"/>
    </source>
</evidence>
<gene>
    <name evidence="2" type="ORF">PTTT1_LOCUS35647</name>
</gene>
<feature type="region of interest" description="Disordered" evidence="1">
    <location>
        <begin position="917"/>
        <end position="942"/>
    </location>
</feature>
<organism evidence="2">
    <name type="scientific">Phaeodactylum tricornutum</name>
    <name type="common">Diatom</name>
    <dbReference type="NCBI Taxonomy" id="2850"/>
    <lineage>
        <taxon>Eukaryota</taxon>
        <taxon>Sar</taxon>
        <taxon>Stramenopiles</taxon>
        <taxon>Ochrophyta</taxon>
        <taxon>Bacillariophyta</taxon>
        <taxon>Bacillariophyceae</taxon>
        <taxon>Bacillariophycidae</taxon>
        <taxon>Naviculales</taxon>
        <taxon>Phaeodactylaceae</taxon>
        <taxon>Phaeodactylum</taxon>
    </lineage>
</organism>
<protein>
    <submittedName>
        <fullName evidence="2">Uncharacterized protein</fullName>
    </submittedName>
</protein>
<dbReference type="AlphaFoldDB" id="A0A8J9T115"/>